<reference evidence="1 2" key="1">
    <citation type="journal article" date="2018" name="Front. Plant Sci.">
        <title>Red Clover (Trifolium pratense) and Zigzag Clover (T. medium) - A Picture of Genomic Similarities and Differences.</title>
        <authorList>
            <person name="Dluhosova J."/>
            <person name="Istvanek J."/>
            <person name="Nedelnik J."/>
            <person name="Repkova J."/>
        </authorList>
    </citation>
    <scope>NUCLEOTIDE SEQUENCE [LARGE SCALE GENOMIC DNA]</scope>
    <source>
        <strain evidence="2">cv. 10/8</strain>
        <tissue evidence="1">Leaf</tissue>
    </source>
</reference>
<feature type="non-terminal residue" evidence="1">
    <location>
        <position position="1"/>
    </location>
</feature>
<organism evidence="1 2">
    <name type="scientific">Trifolium medium</name>
    <dbReference type="NCBI Taxonomy" id="97028"/>
    <lineage>
        <taxon>Eukaryota</taxon>
        <taxon>Viridiplantae</taxon>
        <taxon>Streptophyta</taxon>
        <taxon>Embryophyta</taxon>
        <taxon>Tracheophyta</taxon>
        <taxon>Spermatophyta</taxon>
        <taxon>Magnoliopsida</taxon>
        <taxon>eudicotyledons</taxon>
        <taxon>Gunneridae</taxon>
        <taxon>Pentapetalae</taxon>
        <taxon>rosids</taxon>
        <taxon>fabids</taxon>
        <taxon>Fabales</taxon>
        <taxon>Fabaceae</taxon>
        <taxon>Papilionoideae</taxon>
        <taxon>50 kb inversion clade</taxon>
        <taxon>NPAAA clade</taxon>
        <taxon>Hologalegina</taxon>
        <taxon>IRL clade</taxon>
        <taxon>Trifolieae</taxon>
        <taxon>Trifolium</taxon>
    </lineage>
</organism>
<proteinExistence type="predicted"/>
<dbReference type="AlphaFoldDB" id="A0A392S7G8"/>
<evidence type="ECO:0000313" key="1">
    <source>
        <dbReference type="EMBL" id="MCI44337.1"/>
    </source>
</evidence>
<sequence>FTDSHLLCWCLVVLETPQPDVPEQ</sequence>
<protein>
    <submittedName>
        <fullName evidence="1">Uncharacterized protein</fullName>
    </submittedName>
</protein>
<evidence type="ECO:0000313" key="2">
    <source>
        <dbReference type="Proteomes" id="UP000265520"/>
    </source>
</evidence>
<dbReference type="Proteomes" id="UP000265520">
    <property type="component" value="Unassembled WGS sequence"/>
</dbReference>
<accession>A0A392S7G8</accession>
<comment type="caution">
    <text evidence="1">The sequence shown here is derived from an EMBL/GenBank/DDBJ whole genome shotgun (WGS) entry which is preliminary data.</text>
</comment>
<dbReference type="EMBL" id="LXQA010329264">
    <property type="protein sequence ID" value="MCI44337.1"/>
    <property type="molecule type" value="Genomic_DNA"/>
</dbReference>
<keyword evidence="2" id="KW-1185">Reference proteome</keyword>
<name>A0A392S7G8_9FABA</name>